<comment type="catalytic activity">
    <reaction evidence="1">
        <text>ATP + protein L-histidine = ADP + protein N-phospho-L-histidine.</text>
        <dbReference type="EC" id="2.7.13.3"/>
    </reaction>
</comment>
<feature type="coiled-coil region" evidence="9">
    <location>
        <begin position="369"/>
        <end position="396"/>
    </location>
</feature>
<dbReference type="AlphaFoldDB" id="A0A6H1TXU4"/>
<dbReference type="GO" id="GO:0005886">
    <property type="term" value="C:plasma membrane"/>
    <property type="evidence" value="ECO:0007669"/>
    <property type="project" value="TreeGrafter"/>
</dbReference>
<accession>A0A6H1TXU4</accession>
<dbReference type="InterPro" id="IPR000014">
    <property type="entry name" value="PAS"/>
</dbReference>
<dbReference type="SMART" id="SM00065">
    <property type="entry name" value="GAF"/>
    <property type="match status" value="1"/>
</dbReference>
<feature type="domain" description="Histidine kinase" evidence="11">
    <location>
        <begin position="680"/>
        <end position="922"/>
    </location>
</feature>
<keyword evidence="6" id="KW-0418">Kinase</keyword>
<dbReference type="CDD" id="cd16922">
    <property type="entry name" value="HATPase_EvgS-ArcB-TorS-like"/>
    <property type="match status" value="1"/>
</dbReference>
<dbReference type="FunFam" id="3.30.565.10:FF:000010">
    <property type="entry name" value="Sensor histidine kinase RcsC"/>
    <property type="match status" value="1"/>
</dbReference>
<dbReference type="CDD" id="cd00082">
    <property type="entry name" value="HisKA"/>
    <property type="match status" value="1"/>
</dbReference>
<dbReference type="InterPro" id="IPR003594">
    <property type="entry name" value="HATPase_dom"/>
</dbReference>
<keyword evidence="7" id="KW-0902">Two-component regulatory system</keyword>
<feature type="region of interest" description="Disordered" evidence="10">
    <location>
        <begin position="926"/>
        <end position="1043"/>
    </location>
</feature>
<dbReference type="GO" id="GO:0000155">
    <property type="term" value="F:phosphorelay sensor kinase activity"/>
    <property type="evidence" value="ECO:0007669"/>
    <property type="project" value="InterPro"/>
</dbReference>
<feature type="compositionally biased region" description="Low complexity" evidence="10">
    <location>
        <begin position="60"/>
        <end position="77"/>
    </location>
</feature>
<dbReference type="InterPro" id="IPR003018">
    <property type="entry name" value="GAF"/>
</dbReference>
<dbReference type="InterPro" id="IPR029016">
    <property type="entry name" value="GAF-like_dom_sf"/>
</dbReference>
<keyword evidence="14" id="KW-1185">Reference proteome</keyword>
<dbReference type="Pfam" id="PF13426">
    <property type="entry name" value="PAS_9"/>
    <property type="match status" value="1"/>
</dbReference>
<dbReference type="Pfam" id="PF01590">
    <property type="entry name" value="GAF"/>
    <property type="match status" value="1"/>
</dbReference>
<keyword evidence="5" id="KW-0808">Transferase</keyword>
<keyword evidence="9" id="KW-0175">Coiled coil</keyword>
<dbReference type="RefSeq" id="WP_168569122.1">
    <property type="nucleotide sequence ID" value="NZ_CP051167.1"/>
</dbReference>
<evidence type="ECO:0000256" key="9">
    <source>
        <dbReference type="SAM" id="Coils"/>
    </source>
</evidence>
<dbReference type="Gene3D" id="3.30.450.40">
    <property type="match status" value="1"/>
</dbReference>
<evidence type="ECO:0000256" key="8">
    <source>
        <dbReference type="ARBA" id="ARBA00074306"/>
    </source>
</evidence>
<dbReference type="InterPro" id="IPR003661">
    <property type="entry name" value="HisK_dim/P_dom"/>
</dbReference>
<dbReference type="SUPFAM" id="SSF55785">
    <property type="entry name" value="PYP-like sensor domain (PAS domain)"/>
    <property type="match status" value="2"/>
</dbReference>
<evidence type="ECO:0000256" key="2">
    <source>
        <dbReference type="ARBA" id="ARBA00006402"/>
    </source>
</evidence>
<dbReference type="PRINTS" id="PR00344">
    <property type="entry name" value="BCTRLSENSOR"/>
</dbReference>
<dbReference type="PROSITE" id="PS50112">
    <property type="entry name" value="PAS"/>
    <property type="match status" value="1"/>
</dbReference>
<feature type="compositionally biased region" description="Basic and acidic residues" evidence="10">
    <location>
        <begin position="979"/>
        <end position="992"/>
    </location>
</feature>
<evidence type="ECO:0000256" key="1">
    <source>
        <dbReference type="ARBA" id="ARBA00000085"/>
    </source>
</evidence>
<evidence type="ECO:0000256" key="6">
    <source>
        <dbReference type="ARBA" id="ARBA00022777"/>
    </source>
</evidence>
<evidence type="ECO:0000256" key="3">
    <source>
        <dbReference type="ARBA" id="ARBA00012438"/>
    </source>
</evidence>
<organism evidence="13 14">
    <name type="scientific">Oxynema aestuarii AP17</name>
    <dbReference type="NCBI Taxonomy" id="2064643"/>
    <lineage>
        <taxon>Bacteria</taxon>
        <taxon>Bacillati</taxon>
        <taxon>Cyanobacteriota</taxon>
        <taxon>Cyanophyceae</taxon>
        <taxon>Oscillatoriophycideae</taxon>
        <taxon>Oscillatoriales</taxon>
        <taxon>Oscillatoriaceae</taxon>
        <taxon>Oxynema</taxon>
        <taxon>Oxynema aestuarii</taxon>
    </lineage>
</organism>
<reference evidence="13 14" key="1">
    <citation type="submission" date="2020-04" db="EMBL/GenBank/DDBJ databases">
        <authorList>
            <person name="Basu S."/>
            <person name="Maruthanayagam V."/>
            <person name="Chakraborty S."/>
            <person name="Pramanik A."/>
            <person name="Mukherjee J."/>
            <person name="Brink B."/>
        </authorList>
    </citation>
    <scope>NUCLEOTIDE SEQUENCE [LARGE SCALE GENOMIC DNA]</scope>
    <source>
        <strain evidence="13 14">AP17</strain>
    </source>
</reference>
<proteinExistence type="inferred from homology"/>
<evidence type="ECO:0000256" key="4">
    <source>
        <dbReference type="ARBA" id="ARBA00022553"/>
    </source>
</evidence>
<evidence type="ECO:0000313" key="13">
    <source>
        <dbReference type="EMBL" id="QIZ70967.1"/>
    </source>
</evidence>
<dbReference type="CDD" id="cd00130">
    <property type="entry name" value="PAS"/>
    <property type="match status" value="1"/>
</dbReference>
<dbReference type="PROSITE" id="PS50109">
    <property type="entry name" value="HIS_KIN"/>
    <property type="match status" value="1"/>
</dbReference>
<dbReference type="PANTHER" id="PTHR43047">
    <property type="entry name" value="TWO-COMPONENT HISTIDINE PROTEIN KINASE"/>
    <property type="match status" value="1"/>
</dbReference>
<dbReference type="Pfam" id="PF00512">
    <property type="entry name" value="HisKA"/>
    <property type="match status" value="1"/>
</dbReference>
<dbReference type="InterPro" id="IPR004358">
    <property type="entry name" value="Sig_transdc_His_kin-like_C"/>
</dbReference>
<dbReference type="Proteomes" id="UP000500857">
    <property type="component" value="Chromosome"/>
</dbReference>
<dbReference type="InterPro" id="IPR036097">
    <property type="entry name" value="HisK_dim/P_sf"/>
</dbReference>
<dbReference type="InterPro" id="IPR036890">
    <property type="entry name" value="HATPase_C_sf"/>
</dbReference>
<evidence type="ECO:0000259" key="12">
    <source>
        <dbReference type="PROSITE" id="PS50112"/>
    </source>
</evidence>
<dbReference type="SMART" id="SM00091">
    <property type="entry name" value="PAS"/>
    <property type="match status" value="2"/>
</dbReference>
<dbReference type="SMART" id="SM00388">
    <property type="entry name" value="HisKA"/>
    <property type="match status" value="1"/>
</dbReference>
<feature type="compositionally biased region" description="Acidic residues" evidence="10">
    <location>
        <begin position="1030"/>
        <end position="1043"/>
    </location>
</feature>
<dbReference type="InterPro" id="IPR005467">
    <property type="entry name" value="His_kinase_dom"/>
</dbReference>
<gene>
    <name evidence="13" type="ORF">HCG48_10520</name>
</gene>
<dbReference type="GO" id="GO:0009927">
    <property type="term" value="F:histidine phosphotransfer kinase activity"/>
    <property type="evidence" value="ECO:0007669"/>
    <property type="project" value="TreeGrafter"/>
</dbReference>
<evidence type="ECO:0000256" key="10">
    <source>
        <dbReference type="SAM" id="MobiDB-lite"/>
    </source>
</evidence>
<dbReference type="Gene3D" id="1.10.287.130">
    <property type="match status" value="1"/>
</dbReference>
<evidence type="ECO:0000256" key="5">
    <source>
        <dbReference type="ARBA" id="ARBA00022679"/>
    </source>
</evidence>
<evidence type="ECO:0000256" key="7">
    <source>
        <dbReference type="ARBA" id="ARBA00023012"/>
    </source>
</evidence>
<dbReference type="EC" id="2.7.13.3" evidence="3"/>
<dbReference type="SUPFAM" id="SSF55874">
    <property type="entry name" value="ATPase domain of HSP90 chaperone/DNA topoisomerase II/histidine kinase"/>
    <property type="match status" value="1"/>
</dbReference>
<dbReference type="SUPFAM" id="SSF55781">
    <property type="entry name" value="GAF domain-like"/>
    <property type="match status" value="1"/>
</dbReference>
<dbReference type="KEGG" id="oxy:HCG48_10520"/>
<dbReference type="Gene3D" id="3.30.450.20">
    <property type="entry name" value="PAS domain"/>
    <property type="match status" value="3"/>
</dbReference>
<dbReference type="Pfam" id="PF02518">
    <property type="entry name" value="HATPase_c"/>
    <property type="match status" value="1"/>
</dbReference>
<dbReference type="Gene3D" id="3.30.565.10">
    <property type="entry name" value="Histidine kinase-like ATPase, C-terminal domain"/>
    <property type="match status" value="1"/>
</dbReference>
<evidence type="ECO:0000313" key="14">
    <source>
        <dbReference type="Proteomes" id="UP000500857"/>
    </source>
</evidence>
<feature type="domain" description="PAS" evidence="12">
    <location>
        <begin position="540"/>
        <end position="584"/>
    </location>
</feature>
<name>A0A6H1TXU4_9CYAN</name>
<dbReference type="SUPFAM" id="SSF47384">
    <property type="entry name" value="Homodimeric domain of signal transducing histidine kinase"/>
    <property type="match status" value="1"/>
</dbReference>
<dbReference type="SMART" id="SM00387">
    <property type="entry name" value="HATPase_c"/>
    <property type="match status" value="1"/>
</dbReference>
<dbReference type="InterPro" id="IPR035965">
    <property type="entry name" value="PAS-like_dom_sf"/>
</dbReference>
<feature type="coiled-coil region" evidence="9">
    <location>
        <begin position="495"/>
        <end position="540"/>
    </location>
</feature>
<dbReference type="NCBIfam" id="TIGR00229">
    <property type="entry name" value="sensory_box"/>
    <property type="match status" value="1"/>
</dbReference>
<keyword evidence="4" id="KW-0597">Phosphoprotein</keyword>
<dbReference type="PANTHER" id="PTHR43047:SF63">
    <property type="entry name" value="HISTIDINE KINASE"/>
    <property type="match status" value="1"/>
</dbReference>
<feature type="region of interest" description="Disordered" evidence="10">
    <location>
        <begin position="52"/>
        <end position="82"/>
    </location>
</feature>
<sequence>MYAPDNLHLIRAFLDHTPRAVALLDRELHYLLVTRQWLRDCALDEMATPSIRDATEANNDRQNSQQNPRQNRQQNAQTPLNCGDRSHAEILKQFKQRLGVVQTDGEDESETERHWDRVRQNVLAGKVERWQEHYRLRDGSGLVVEWEACPWTDEGGDIGGLLLVRDERIDPETTPPLATDADTDEAVERSRANERELHRQSQALVKLARSKTQKGENLKAALREISATAADILKTSQVSIWLYNNERSRLRCIERYTASSPPDDRRRNNSIDELRARDCPDYLHALDLERAIAVVDAQTDPIASELARSYLIPSEITSLLSVPIRIGGKLVGFVACEHRGTPRRWQLGEQNFAASVGDYTALAIESSISETSQRARARAQENLKQANEQLQAVLDAVPGCISWFSSDLTYLGVNDYLAKTFDRAPESFIGKKIGFLQGSPHFNQLVPEFFENPAREDRNEIQIPLGDSTRHFLVVAQKYQQGDAAVFVGLDITDRKQAEAALQKANDELELRVEERTAQLQSAIAQLREEIESRQRIEEARDVLEFSINNAADSVFWLTPEGQFFYVNDAACISLNYARDELLDLTVHDINPDLPPEVWPDYWEEIKSFGSVRLESSHRTKEGTIFPVEITISYFKVNGKEYNCIFARDISDRKRVEAQLYHAKAAAEAANKAKLAFLANMSHELRTPLTAIIGYSDLLQEDAIELGLGETEFVNDLGSINKAGIQLLDAIEQILDYSKIELGKMDLEISTFEISELVKELKGTVKPLAIANYNSLGIHVDDRVPTMRGDRAKVKQVLTHLLVNATKFTEHGAIELEINWQDTPDFRSLNSSPHSELTSDVNHDGWIVFQVVDTGIGINEEQMEHLFEAFSQVDTSSTRRYGGTGVGLALSSSLCQLMGGDLFVESEIGVGSTFTVCLPVKLAAPAATTPAGSREESISESADAPFLVPQLPPAPDDFEIEDDFWGGSASATDGAIAGKEPEPLGELEKQVEPRPSPASETPDATETLDIPEPSEPPPSGSQQTEAIEILPDDLEIPSDWDDESLDELWDLESWNE</sequence>
<dbReference type="EMBL" id="CP051167">
    <property type="protein sequence ID" value="QIZ70967.1"/>
    <property type="molecule type" value="Genomic_DNA"/>
</dbReference>
<protein>
    <recommendedName>
        <fullName evidence="8">Circadian input-output histidine kinase CikA</fullName>
        <ecNumber evidence="3">2.7.13.3</ecNumber>
    </recommendedName>
</protein>
<evidence type="ECO:0000259" key="11">
    <source>
        <dbReference type="PROSITE" id="PS50109"/>
    </source>
</evidence>
<comment type="similarity">
    <text evidence="2">In the N-terminal section; belongs to the phytochrome family.</text>
</comment>